<organism evidence="2 3">
    <name type="scientific">Enhygromyxa salina</name>
    <dbReference type="NCBI Taxonomy" id="215803"/>
    <lineage>
        <taxon>Bacteria</taxon>
        <taxon>Pseudomonadati</taxon>
        <taxon>Myxococcota</taxon>
        <taxon>Polyangia</taxon>
        <taxon>Nannocystales</taxon>
        <taxon>Nannocystaceae</taxon>
        <taxon>Enhygromyxa</taxon>
    </lineage>
</organism>
<dbReference type="Gene3D" id="2.40.50.230">
    <property type="entry name" value="Gp5 N-terminal domain"/>
    <property type="match status" value="1"/>
</dbReference>
<evidence type="ECO:0000259" key="1">
    <source>
        <dbReference type="Pfam" id="PF04717"/>
    </source>
</evidence>
<accession>A0A0C1ZK93</accession>
<dbReference type="InterPro" id="IPR037026">
    <property type="entry name" value="Vgr_OB-fold_dom_sf"/>
</dbReference>
<gene>
    <name evidence="2" type="ORF">DB30_02522</name>
</gene>
<reference evidence="2 3" key="1">
    <citation type="submission" date="2014-12" db="EMBL/GenBank/DDBJ databases">
        <title>Genome assembly of Enhygromyxa salina DSM 15201.</title>
        <authorList>
            <person name="Sharma G."/>
            <person name="Subramanian S."/>
        </authorList>
    </citation>
    <scope>NUCLEOTIDE SEQUENCE [LARGE SCALE GENOMIC DNA]</scope>
    <source>
        <strain evidence="2 3">DSM 15201</strain>
    </source>
</reference>
<name>A0A0C1ZK93_9BACT</name>
<dbReference type="Proteomes" id="UP000031599">
    <property type="component" value="Unassembled WGS sequence"/>
</dbReference>
<evidence type="ECO:0000313" key="2">
    <source>
        <dbReference type="EMBL" id="KIG17899.1"/>
    </source>
</evidence>
<dbReference type="RefSeq" id="WP_052547819.1">
    <property type="nucleotide sequence ID" value="NZ_JMCC02000018.1"/>
</dbReference>
<dbReference type="InterPro" id="IPR006531">
    <property type="entry name" value="Gp5/Vgr_OB"/>
</dbReference>
<proteinExistence type="predicted"/>
<feature type="domain" description="Gp5/Type VI secretion system Vgr protein OB-fold" evidence="1">
    <location>
        <begin position="23"/>
        <end position="95"/>
    </location>
</feature>
<evidence type="ECO:0000313" key="3">
    <source>
        <dbReference type="Proteomes" id="UP000031599"/>
    </source>
</evidence>
<comment type="caution">
    <text evidence="2">The sequence shown here is derived from an EMBL/GenBank/DDBJ whole genome shotgun (WGS) entry which is preliminary data.</text>
</comment>
<protein>
    <submittedName>
        <fullName evidence="2">VgrG protein</fullName>
    </submittedName>
</protein>
<dbReference type="EMBL" id="JMCC02000018">
    <property type="protein sequence ID" value="KIG17899.1"/>
    <property type="molecule type" value="Genomic_DNA"/>
</dbReference>
<dbReference type="Pfam" id="PF04717">
    <property type="entry name" value="Phage_base_V"/>
    <property type="match status" value="1"/>
</dbReference>
<dbReference type="AlphaFoldDB" id="A0A0C1ZK93"/>
<sequence length="179" mass="20107">MTREFDQDDETLNALEGRLYGKYRGIVVNNEDPDHRGRIEVQATIMGKVPMWALPCVPYAGKDRGMLFLPEEGTSVWVEFEAGDPSLPIWTGCFWSEKDIAPADHEPHIKLIKTEKIEIRIDDKANKISISNANQTILEIEGGEIRGKAKTQIVHQVETMKTALNVTKFDVHDGAMSVT</sequence>
<dbReference type="SUPFAM" id="SSF69255">
    <property type="entry name" value="gp5 N-terminal domain-like"/>
    <property type="match status" value="1"/>
</dbReference>